<evidence type="ECO:0000259" key="10">
    <source>
        <dbReference type="PROSITE" id="PS50011"/>
    </source>
</evidence>
<evidence type="ECO:0000256" key="2">
    <source>
        <dbReference type="ARBA" id="ARBA00022443"/>
    </source>
</evidence>
<keyword evidence="2" id="KW-0728">SH3 domain</keyword>
<dbReference type="EC" id="2.7.11.1" evidence="1"/>
<dbReference type="EMBL" id="SNRW01003722">
    <property type="protein sequence ID" value="KAA6389075.1"/>
    <property type="molecule type" value="Genomic_DNA"/>
</dbReference>
<evidence type="ECO:0000256" key="1">
    <source>
        <dbReference type="ARBA" id="ARBA00012513"/>
    </source>
</evidence>
<comment type="caution">
    <text evidence="11">The sequence shown here is derived from an EMBL/GenBank/DDBJ whole genome shotgun (WGS) entry which is preliminary data.</text>
</comment>
<keyword evidence="6" id="KW-0418">Kinase</keyword>
<evidence type="ECO:0000256" key="6">
    <source>
        <dbReference type="ARBA" id="ARBA00022777"/>
    </source>
</evidence>
<protein>
    <recommendedName>
        <fullName evidence="1">non-specific serine/threonine protein kinase</fullName>
        <ecNumber evidence="1">2.7.11.1</ecNumber>
    </recommendedName>
</protein>
<accession>A0A5J4W2G1</accession>
<evidence type="ECO:0000256" key="4">
    <source>
        <dbReference type="ARBA" id="ARBA00022679"/>
    </source>
</evidence>
<dbReference type="SUPFAM" id="SSF50044">
    <property type="entry name" value="SH3-domain"/>
    <property type="match status" value="1"/>
</dbReference>
<gene>
    <name evidence="11" type="ORF">EZS28_015400</name>
</gene>
<evidence type="ECO:0000313" key="11">
    <source>
        <dbReference type="EMBL" id="KAA6389075.1"/>
    </source>
</evidence>
<dbReference type="PROSITE" id="PS50011">
    <property type="entry name" value="PROTEIN_KINASE_DOM"/>
    <property type="match status" value="1"/>
</dbReference>
<dbReference type="PANTHER" id="PTHR44899">
    <property type="entry name" value="CAMK FAMILY PROTEIN KINASE"/>
    <property type="match status" value="1"/>
</dbReference>
<dbReference type="InterPro" id="IPR001452">
    <property type="entry name" value="SH3_domain"/>
</dbReference>
<dbReference type="Gene3D" id="2.30.30.40">
    <property type="entry name" value="SH3 Domains"/>
    <property type="match status" value="1"/>
</dbReference>
<dbReference type="GO" id="GO:0004674">
    <property type="term" value="F:protein serine/threonine kinase activity"/>
    <property type="evidence" value="ECO:0007669"/>
    <property type="project" value="UniProtKB-KW"/>
</dbReference>
<evidence type="ECO:0000256" key="9">
    <source>
        <dbReference type="ARBA" id="ARBA00048679"/>
    </source>
</evidence>
<dbReference type="SUPFAM" id="SSF56112">
    <property type="entry name" value="Protein kinase-like (PK-like)"/>
    <property type="match status" value="1"/>
</dbReference>
<dbReference type="InterPro" id="IPR001245">
    <property type="entry name" value="Ser-Thr/Tyr_kinase_cat_dom"/>
</dbReference>
<dbReference type="InterPro" id="IPR051131">
    <property type="entry name" value="NEK_Ser/Thr_kinase_NIMA"/>
</dbReference>
<keyword evidence="4" id="KW-0808">Transferase</keyword>
<keyword evidence="5" id="KW-0547">Nucleotide-binding</keyword>
<organism evidence="11 12">
    <name type="scientific">Streblomastix strix</name>
    <dbReference type="NCBI Taxonomy" id="222440"/>
    <lineage>
        <taxon>Eukaryota</taxon>
        <taxon>Metamonada</taxon>
        <taxon>Preaxostyla</taxon>
        <taxon>Oxymonadida</taxon>
        <taxon>Streblomastigidae</taxon>
        <taxon>Streblomastix</taxon>
    </lineage>
</organism>
<dbReference type="AlphaFoldDB" id="A0A5J4W2G1"/>
<name>A0A5J4W2G1_9EUKA</name>
<sequence length="324" mass="36584">MAGADEFFEVTSDYAGREGDASFLHVLKGDIVRVFKKELVHYIVEKDGQTGKVPKGKLSACQRTPNVNQSQVISTSQIATSQPKVVQRLQDIQTASCAIGSEITSVNQYEVLADYTNPDQTTYLNVKKGDHVTLVQSDANGWSQCRKDGRQANPPEQPRSSIQLIQQVGQSSLMQPNLTTSKHKWSDYVYDDELSSGAFGRIILMHLQTKSKDEQNIIKKLPYTKEDKKKIADEEIKVLNMVKSPYTVRLIETFIHELDICLVMEYCPGGNLRQMIDKDLKKMSDKDRKLVQGIFIRLLDLNGYGCSSYTRNNTSRSEARKHLD</sequence>
<keyword evidence="3" id="KW-0723">Serine/threonine-protein kinase</keyword>
<evidence type="ECO:0000256" key="8">
    <source>
        <dbReference type="ARBA" id="ARBA00047899"/>
    </source>
</evidence>
<evidence type="ECO:0000256" key="7">
    <source>
        <dbReference type="ARBA" id="ARBA00022840"/>
    </source>
</evidence>
<dbReference type="Pfam" id="PF07653">
    <property type="entry name" value="SH3_2"/>
    <property type="match status" value="1"/>
</dbReference>
<dbReference type="Proteomes" id="UP000324800">
    <property type="component" value="Unassembled WGS sequence"/>
</dbReference>
<proteinExistence type="predicted"/>
<comment type="catalytic activity">
    <reaction evidence="9">
        <text>L-seryl-[protein] + ATP = O-phospho-L-seryl-[protein] + ADP + H(+)</text>
        <dbReference type="Rhea" id="RHEA:17989"/>
        <dbReference type="Rhea" id="RHEA-COMP:9863"/>
        <dbReference type="Rhea" id="RHEA-COMP:11604"/>
        <dbReference type="ChEBI" id="CHEBI:15378"/>
        <dbReference type="ChEBI" id="CHEBI:29999"/>
        <dbReference type="ChEBI" id="CHEBI:30616"/>
        <dbReference type="ChEBI" id="CHEBI:83421"/>
        <dbReference type="ChEBI" id="CHEBI:456216"/>
        <dbReference type="EC" id="2.7.11.1"/>
    </reaction>
</comment>
<dbReference type="Pfam" id="PF07714">
    <property type="entry name" value="PK_Tyr_Ser-Thr"/>
    <property type="match status" value="1"/>
</dbReference>
<dbReference type="Gene3D" id="1.10.510.10">
    <property type="entry name" value="Transferase(Phosphotransferase) domain 1"/>
    <property type="match status" value="1"/>
</dbReference>
<dbReference type="GO" id="GO:0005524">
    <property type="term" value="F:ATP binding"/>
    <property type="evidence" value="ECO:0007669"/>
    <property type="project" value="UniProtKB-KW"/>
</dbReference>
<evidence type="ECO:0000256" key="3">
    <source>
        <dbReference type="ARBA" id="ARBA00022527"/>
    </source>
</evidence>
<keyword evidence="7" id="KW-0067">ATP-binding</keyword>
<evidence type="ECO:0000256" key="5">
    <source>
        <dbReference type="ARBA" id="ARBA00022741"/>
    </source>
</evidence>
<feature type="domain" description="Protein kinase" evidence="10">
    <location>
        <begin position="188"/>
        <end position="324"/>
    </location>
</feature>
<dbReference type="InterPro" id="IPR036028">
    <property type="entry name" value="SH3-like_dom_sf"/>
</dbReference>
<comment type="catalytic activity">
    <reaction evidence="8">
        <text>L-threonyl-[protein] + ATP = O-phospho-L-threonyl-[protein] + ADP + H(+)</text>
        <dbReference type="Rhea" id="RHEA:46608"/>
        <dbReference type="Rhea" id="RHEA-COMP:11060"/>
        <dbReference type="Rhea" id="RHEA-COMP:11605"/>
        <dbReference type="ChEBI" id="CHEBI:15378"/>
        <dbReference type="ChEBI" id="CHEBI:30013"/>
        <dbReference type="ChEBI" id="CHEBI:30616"/>
        <dbReference type="ChEBI" id="CHEBI:61977"/>
        <dbReference type="ChEBI" id="CHEBI:456216"/>
        <dbReference type="EC" id="2.7.11.1"/>
    </reaction>
</comment>
<dbReference type="PANTHER" id="PTHR44899:SF3">
    <property type="entry name" value="SERINE_THREONINE-PROTEIN KINASE NEK1"/>
    <property type="match status" value="1"/>
</dbReference>
<evidence type="ECO:0000313" key="12">
    <source>
        <dbReference type="Proteomes" id="UP000324800"/>
    </source>
</evidence>
<dbReference type="InterPro" id="IPR011009">
    <property type="entry name" value="Kinase-like_dom_sf"/>
</dbReference>
<dbReference type="InterPro" id="IPR000719">
    <property type="entry name" value="Prot_kinase_dom"/>
</dbReference>
<reference evidence="11 12" key="1">
    <citation type="submission" date="2019-03" db="EMBL/GenBank/DDBJ databases">
        <title>Single cell metagenomics reveals metabolic interactions within the superorganism composed of flagellate Streblomastix strix and complex community of Bacteroidetes bacteria on its surface.</title>
        <authorList>
            <person name="Treitli S.C."/>
            <person name="Kolisko M."/>
            <person name="Husnik F."/>
            <person name="Keeling P."/>
            <person name="Hampl V."/>
        </authorList>
    </citation>
    <scope>NUCLEOTIDE SEQUENCE [LARGE SCALE GENOMIC DNA]</scope>
    <source>
        <strain evidence="11">ST1C</strain>
    </source>
</reference>